<evidence type="ECO:0000256" key="11">
    <source>
        <dbReference type="ARBA" id="ARBA00047754"/>
    </source>
</evidence>
<dbReference type="Gene3D" id="3.20.70.20">
    <property type="match status" value="1"/>
</dbReference>
<dbReference type="InterPro" id="IPR013344">
    <property type="entry name" value="RNR_NrdJ/NrdZ"/>
</dbReference>
<dbReference type="CDD" id="cd02888">
    <property type="entry name" value="RNR_II_dimer"/>
    <property type="match status" value="1"/>
</dbReference>
<dbReference type="EMBL" id="LCEW01000001">
    <property type="protein sequence ID" value="KKS80670.1"/>
    <property type="molecule type" value="Genomic_DNA"/>
</dbReference>
<evidence type="ECO:0000256" key="3">
    <source>
        <dbReference type="ARBA" id="ARBA00022628"/>
    </source>
</evidence>
<dbReference type="InterPro" id="IPR000788">
    <property type="entry name" value="RNR_lg_C"/>
</dbReference>
<evidence type="ECO:0000313" key="16">
    <source>
        <dbReference type="Proteomes" id="UP000034213"/>
    </source>
</evidence>
<dbReference type="InterPro" id="IPR050862">
    <property type="entry name" value="RdRp_reductase_class-2"/>
</dbReference>
<dbReference type="Proteomes" id="UP000034213">
    <property type="component" value="Unassembled WGS sequence"/>
</dbReference>
<keyword evidence="6 12" id="KW-0067">ATP-binding</keyword>
<keyword evidence="5 12" id="KW-0547">Nucleotide-binding</keyword>
<dbReference type="SUPFAM" id="SSF51998">
    <property type="entry name" value="PFL-like glycyl radical enzymes"/>
    <property type="match status" value="1"/>
</dbReference>
<dbReference type="NCBIfam" id="TIGR02504">
    <property type="entry name" value="NrdJ_Z"/>
    <property type="match status" value="1"/>
</dbReference>
<dbReference type="UniPathway" id="UPA00326"/>
<evidence type="ECO:0000256" key="1">
    <source>
        <dbReference type="ARBA" id="ARBA00001922"/>
    </source>
</evidence>
<dbReference type="GO" id="GO:0005524">
    <property type="term" value="F:ATP binding"/>
    <property type="evidence" value="ECO:0007669"/>
    <property type="project" value="UniProtKB-UniRule"/>
</dbReference>
<evidence type="ECO:0000256" key="8">
    <source>
        <dbReference type="ARBA" id="ARBA00023116"/>
    </source>
</evidence>
<dbReference type="STRING" id="1618369.UV54_C0001G0020"/>
<accession>A0A0G1C4U3</accession>
<evidence type="ECO:0000256" key="5">
    <source>
        <dbReference type="ARBA" id="ARBA00022741"/>
    </source>
</evidence>
<comment type="function">
    <text evidence="13">Catalyzes the reduction of ribonucleotides to deoxyribonucleotides. May function to provide a pool of deoxyribonucleotide precursors for DNA repair during oxygen limitation and/or for immediate growth after restoration of oxygen.</text>
</comment>
<evidence type="ECO:0000256" key="2">
    <source>
        <dbReference type="ARBA" id="ARBA00007405"/>
    </source>
</evidence>
<dbReference type="GO" id="GO:0031419">
    <property type="term" value="F:cobalamin binding"/>
    <property type="evidence" value="ECO:0007669"/>
    <property type="project" value="UniProtKB-KW"/>
</dbReference>
<keyword evidence="8" id="KW-0215">Deoxyribonucleotide synthesis</keyword>
<keyword evidence="3 13" id="KW-0846">Cobalamin</keyword>
<evidence type="ECO:0000256" key="10">
    <source>
        <dbReference type="ARBA" id="ARBA00023285"/>
    </source>
</evidence>
<dbReference type="PRINTS" id="PR01183">
    <property type="entry name" value="RIBORDTASEM1"/>
</dbReference>
<sequence length="731" mass="81250">MNAFNFQVKKRSGEVQVYQQGKISHSIFRAQQNINKEDKALADKIGKLVVEELKPRLDKEKILGTDEIGDVVERVLIDQQQYDIARAFIIARERQRQAAKAEKGLGVVDDIGLPYSSILVMKNKYLQKGETPKGCFKRVAKAVAKAETTPKRRLIWEENFFELMTSLRFLPGGRTLANAGTASGQLANCFVMPMPDSVEGIFESIKESSLLKKNGGGVGFSFSRIRPKGDFVAGTSGKAAGPVAFMKIINEASEILQQAGGRRSGNMVVLHVTHPDILEFITCKEDETSLNQINFSIGLTAKFMRAVKKDKPWDLVNPRQGEIVNTVSARSIFELACSYAWKNGDPGMIFLDRINQDNPTPQAGVLEAVNLCGEQPLLNYEACNLGSVNLAKHVFKSTKHEARNSKLVVDWEKLKETVNIAVRFLDDVVSAGKYSLKKVEQIVRANRKIGLGVMGWADLLVKLGIPYDSKEAIGLAEKMMKFIRETAWKASEELGKEKGNFPNFQGSIWQKRKYKFFRNATLTTIAPTGSISMLADCSYGIEPHFALAFYKEALGGVKLPEINEDLIRQLKAAKIDTANGLIDQIAASGTIQLIKEMPEAIKKVFVTAHELDPEAHIRMQAAFQKYTDNAVSKTINLRADARIEDVTKAFMLAWELGCKGITVYRDTSRKEQVLNVGYNESTKFKARNPKQIQNLKIKNQKSDKCPQCKTKMLKAEGCAICPACAFSVCSL</sequence>
<keyword evidence="9" id="KW-1015">Disulfide bond</keyword>
<comment type="caution">
    <text evidence="15">The sequence shown here is derived from an EMBL/GenBank/DDBJ whole genome shotgun (WGS) entry which is preliminary data.</text>
</comment>
<name>A0A0G1C4U3_9BACT</name>
<dbReference type="PANTHER" id="PTHR43371">
    <property type="entry name" value="VITAMIN B12-DEPENDENT RIBONUCLEOTIDE REDUCTASE"/>
    <property type="match status" value="1"/>
</dbReference>
<dbReference type="InterPro" id="IPR013509">
    <property type="entry name" value="RNR_lsu_N"/>
</dbReference>
<dbReference type="EC" id="1.17.4.1" evidence="13"/>
<evidence type="ECO:0000259" key="14">
    <source>
        <dbReference type="PROSITE" id="PS51161"/>
    </source>
</evidence>
<protein>
    <recommendedName>
        <fullName evidence="13">Vitamin B12-dependent ribonucleotide reductase</fullName>
        <ecNumber evidence="13">1.17.4.1</ecNumber>
    </recommendedName>
</protein>
<dbReference type="GO" id="GO:0004748">
    <property type="term" value="F:ribonucleoside-diphosphate reductase activity, thioredoxin disulfide as acceptor"/>
    <property type="evidence" value="ECO:0007669"/>
    <property type="project" value="UniProtKB-EC"/>
</dbReference>
<dbReference type="PANTHER" id="PTHR43371:SF1">
    <property type="entry name" value="RIBONUCLEOSIDE-DIPHOSPHATE REDUCTASE"/>
    <property type="match status" value="1"/>
</dbReference>
<dbReference type="Pfam" id="PF03477">
    <property type="entry name" value="ATP-cone"/>
    <property type="match status" value="1"/>
</dbReference>
<dbReference type="PROSITE" id="PS51161">
    <property type="entry name" value="ATP_CONE"/>
    <property type="match status" value="1"/>
</dbReference>
<comment type="cofactor">
    <cofactor evidence="1 13">
        <name>adenosylcob(III)alamin</name>
        <dbReference type="ChEBI" id="CHEBI:18408"/>
    </cofactor>
</comment>
<comment type="similarity">
    <text evidence="2 13">Belongs to the ribonucleoside diphosphate reductase class-2 family.</text>
</comment>
<dbReference type="InterPro" id="IPR005144">
    <property type="entry name" value="ATP-cone_dom"/>
</dbReference>
<evidence type="ECO:0000256" key="4">
    <source>
        <dbReference type="ARBA" id="ARBA00022634"/>
    </source>
</evidence>
<dbReference type="GO" id="GO:0009263">
    <property type="term" value="P:deoxyribonucleotide biosynthetic process"/>
    <property type="evidence" value="ECO:0007669"/>
    <property type="project" value="UniProtKB-KW"/>
</dbReference>
<evidence type="ECO:0000256" key="12">
    <source>
        <dbReference type="PROSITE-ProRule" id="PRU00492"/>
    </source>
</evidence>
<dbReference type="GO" id="GO:0071897">
    <property type="term" value="P:DNA biosynthetic process"/>
    <property type="evidence" value="ECO:0007669"/>
    <property type="project" value="UniProtKB-KW"/>
</dbReference>
<dbReference type="PATRIC" id="fig|1618369.3.peg.21"/>
<keyword evidence="4 13" id="KW-0237">DNA synthesis</keyword>
<evidence type="ECO:0000313" key="15">
    <source>
        <dbReference type="EMBL" id="KKS80670.1"/>
    </source>
</evidence>
<evidence type="ECO:0000256" key="9">
    <source>
        <dbReference type="ARBA" id="ARBA00023157"/>
    </source>
</evidence>
<comment type="catalytic activity">
    <reaction evidence="11 13">
        <text>a 2'-deoxyribonucleoside 5'-diphosphate + [thioredoxin]-disulfide + H2O = a ribonucleoside 5'-diphosphate + [thioredoxin]-dithiol</text>
        <dbReference type="Rhea" id="RHEA:23252"/>
        <dbReference type="Rhea" id="RHEA-COMP:10698"/>
        <dbReference type="Rhea" id="RHEA-COMP:10700"/>
        <dbReference type="ChEBI" id="CHEBI:15377"/>
        <dbReference type="ChEBI" id="CHEBI:29950"/>
        <dbReference type="ChEBI" id="CHEBI:50058"/>
        <dbReference type="ChEBI" id="CHEBI:57930"/>
        <dbReference type="ChEBI" id="CHEBI:73316"/>
        <dbReference type="EC" id="1.17.4.1"/>
    </reaction>
</comment>
<evidence type="ECO:0000256" key="7">
    <source>
        <dbReference type="ARBA" id="ARBA00023002"/>
    </source>
</evidence>
<proteinExistence type="inferred from homology"/>
<dbReference type="InterPro" id="IPR008926">
    <property type="entry name" value="RNR_R1-su_N"/>
</dbReference>
<dbReference type="SUPFAM" id="SSF48168">
    <property type="entry name" value="R1 subunit of ribonucleotide reductase, N-terminal domain"/>
    <property type="match status" value="1"/>
</dbReference>
<keyword evidence="10 13" id="KW-0170">Cobalt</keyword>
<evidence type="ECO:0000256" key="13">
    <source>
        <dbReference type="RuleBase" id="RU364064"/>
    </source>
</evidence>
<gene>
    <name evidence="15" type="ORF">UV54_C0001G0020</name>
</gene>
<feature type="domain" description="ATP-cone" evidence="14">
    <location>
        <begin position="6"/>
        <end position="99"/>
    </location>
</feature>
<dbReference type="Pfam" id="PF00317">
    <property type="entry name" value="Ribonuc_red_lgN"/>
    <property type="match status" value="1"/>
</dbReference>
<reference evidence="15 16" key="1">
    <citation type="journal article" date="2015" name="Nature">
        <title>rRNA introns, odd ribosomes, and small enigmatic genomes across a large radiation of phyla.</title>
        <authorList>
            <person name="Brown C.T."/>
            <person name="Hug L.A."/>
            <person name="Thomas B.C."/>
            <person name="Sharon I."/>
            <person name="Castelle C.J."/>
            <person name="Singh A."/>
            <person name="Wilkins M.J."/>
            <person name="Williams K.H."/>
            <person name="Banfield J.F."/>
        </authorList>
    </citation>
    <scope>NUCLEOTIDE SEQUENCE [LARGE SCALE GENOMIC DNA]</scope>
</reference>
<evidence type="ECO:0000256" key="6">
    <source>
        <dbReference type="ARBA" id="ARBA00022840"/>
    </source>
</evidence>
<dbReference type="AlphaFoldDB" id="A0A0G1C4U3"/>
<dbReference type="Pfam" id="PF02867">
    <property type="entry name" value="Ribonuc_red_lgC"/>
    <property type="match status" value="1"/>
</dbReference>
<organism evidence="15 16">
    <name type="scientific">Candidatus Beckwithbacteria bacterium GW2011_GWA2_43_10</name>
    <dbReference type="NCBI Taxonomy" id="1618369"/>
    <lineage>
        <taxon>Bacteria</taxon>
        <taxon>Candidatus Beckwithiibacteriota</taxon>
    </lineage>
</organism>
<keyword evidence="7 13" id="KW-0560">Oxidoreductase</keyword>